<keyword evidence="8 11" id="KW-0663">Pyridoxal phosphate</keyword>
<evidence type="ECO:0000313" key="18">
    <source>
        <dbReference type="Proteomes" id="UP000502006"/>
    </source>
</evidence>
<evidence type="ECO:0000313" key="17">
    <source>
        <dbReference type="Proteomes" id="UP000463871"/>
    </source>
</evidence>
<evidence type="ECO:0000256" key="9">
    <source>
        <dbReference type="ARBA" id="ARBA00023102"/>
    </source>
</evidence>
<dbReference type="Proteomes" id="UP000502657">
    <property type="component" value="Chromosome"/>
</dbReference>
<dbReference type="EMBL" id="CP047962">
    <property type="protein sequence ID" value="QHQ51317.1"/>
    <property type="molecule type" value="Genomic_DNA"/>
</dbReference>
<dbReference type="Gene3D" id="3.40.640.10">
    <property type="entry name" value="Type I PLP-dependent aspartate aminotransferase-like (Major domain)"/>
    <property type="match status" value="1"/>
</dbReference>
<evidence type="ECO:0000256" key="6">
    <source>
        <dbReference type="ARBA" id="ARBA00022605"/>
    </source>
</evidence>
<proteinExistence type="inferred from homology"/>
<dbReference type="Pfam" id="PF00155">
    <property type="entry name" value="Aminotran_1_2"/>
    <property type="match status" value="1"/>
</dbReference>
<evidence type="ECO:0000256" key="8">
    <source>
        <dbReference type="ARBA" id="ARBA00022898"/>
    </source>
</evidence>
<comment type="pathway">
    <text evidence="2 11">Amino-acid biosynthesis; L-histidine biosynthesis; L-histidine from 5-phospho-alpha-D-ribose 1-diphosphate: step 7/9.</text>
</comment>
<dbReference type="EC" id="2.6.1.9" evidence="11"/>
<dbReference type="Gene3D" id="3.90.1150.10">
    <property type="entry name" value="Aspartate Aminotransferase, domain 1"/>
    <property type="match status" value="1"/>
</dbReference>
<keyword evidence="6 11" id="KW-0028">Amino-acid biosynthesis</keyword>
<dbReference type="Proteomes" id="UP001208651">
    <property type="component" value="Unassembled WGS sequence"/>
</dbReference>
<dbReference type="Proteomes" id="UP000502006">
    <property type="component" value="Chromosome"/>
</dbReference>
<dbReference type="Proteomes" id="UP000463871">
    <property type="component" value="Chromosome"/>
</dbReference>
<dbReference type="InterPro" id="IPR015422">
    <property type="entry name" value="PyrdxlP-dep_Trfase_small"/>
</dbReference>
<keyword evidence="19" id="KW-1185">Reference proteome</keyword>
<dbReference type="CDD" id="cd00609">
    <property type="entry name" value="AAT_like"/>
    <property type="match status" value="1"/>
</dbReference>
<feature type="domain" description="Aminotransferase class I/classII large" evidence="12">
    <location>
        <begin position="43"/>
        <end position="347"/>
    </location>
</feature>
<dbReference type="GO" id="GO:0030170">
    <property type="term" value="F:pyridoxal phosphate binding"/>
    <property type="evidence" value="ECO:0007669"/>
    <property type="project" value="InterPro"/>
</dbReference>
<dbReference type="PANTHER" id="PTHR42885:SF2">
    <property type="entry name" value="HISTIDINOL-PHOSPHATE AMINOTRANSFERASE"/>
    <property type="match status" value="1"/>
</dbReference>
<dbReference type="PANTHER" id="PTHR42885">
    <property type="entry name" value="HISTIDINOL-PHOSPHATE AMINOTRANSFERASE-RELATED"/>
    <property type="match status" value="1"/>
</dbReference>
<keyword evidence="7 11" id="KW-0808">Transferase</keyword>
<accession>A0A6M4ZTH8</accession>
<dbReference type="InterPro" id="IPR001917">
    <property type="entry name" value="Aminotrans_II_pyridoxalP_BS"/>
</dbReference>
<reference evidence="14 17" key="2">
    <citation type="submission" date="2020-01" db="EMBL/GenBank/DDBJ databases">
        <title>Complete genome of Aeromonas media MC64.</title>
        <authorList>
            <person name="Cao G."/>
            <person name="Fu J."/>
            <person name="Zhong C."/>
        </authorList>
    </citation>
    <scope>NUCLEOTIDE SEQUENCE [LARGE SCALE GENOMIC DNA]</scope>
    <source>
        <strain evidence="14 17">MC64</strain>
    </source>
</reference>
<evidence type="ECO:0000313" key="19">
    <source>
        <dbReference type="Proteomes" id="UP000502657"/>
    </source>
</evidence>
<evidence type="ECO:0000256" key="2">
    <source>
        <dbReference type="ARBA" id="ARBA00005011"/>
    </source>
</evidence>
<evidence type="ECO:0000313" key="16">
    <source>
        <dbReference type="EMBL" id="QJT40415.1"/>
    </source>
</evidence>
<dbReference type="InterPro" id="IPR015421">
    <property type="entry name" value="PyrdxlP-dep_Trfase_major"/>
</dbReference>
<dbReference type="PROSITE" id="PS00599">
    <property type="entry name" value="AA_TRANSFER_CLASS_2"/>
    <property type="match status" value="1"/>
</dbReference>
<reference evidence="13" key="3">
    <citation type="submission" date="2022-01" db="EMBL/GenBank/DDBJ databases">
        <title>Comparison of Fish pathogen Aeromonas spp.</title>
        <authorList>
            <person name="Dubey S."/>
            <person name="Sorum H."/>
            <person name="Munangandu H.M."/>
        </authorList>
    </citation>
    <scope>NUCLEOTIDE SEQUENCE</scope>
    <source>
        <strain evidence="13">SD/21-15</strain>
    </source>
</reference>
<evidence type="ECO:0000256" key="10">
    <source>
        <dbReference type="ARBA" id="ARBA00047481"/>
    </source>
</evidence>
<dbReference type="AlphaFoldDB" id="A0A6M4ZTH8"/>
<dbReference type="SUPFAM" id="SSF53383">
    <property type="entry name" value="PLP-dependent transferases"/>
    <property type="match status" value="1"/>
</dbReference>
<dbReference type="GO" id="GO:0004400">
    <property type="term" value="F:histidinol-phosphate transaminase activity"/>
    <property type="evidence" value="ECO:0007669"/>
    <property type="project" value="UniProtKB-UniRule"/>
</dbReference>
<evidence type="ECO:0000256" key="1">
    <source>
        <dbReference type="ARBA" id="ARBA00001933"/>
    </source>
</evidence>
<keyword evidence="9 11" id="KW-0368">Histidine biosynthesis</keyword>
<evidence type="ECO:0000256" key="4">
    <source>
        <dbReference type="ARBA" id="ARBA00011738"/>
    </source>
</evidence>
<comment type="catalytic activity">
    <reaction evidence="10 11">
        <text>L-histidinol phosphate + 2-oxoglutarate = 3-(imidazol-4-yl)-2-oxopropyl phosphate + L-glutamate</text>
        <dbReference type="Rhea" id="RHEA:23744"/>
        <dbReference type="ChEBI" id="CHEBI:16810"/>
        <dbReference type="ChEBI" id="CHEBI:29985"/>
        <dbReference type="ChEBI" id="CHEBI:57766"/>
        <dbReference type="ChEBI" id="CHEBI:57980"/>
        <dbReference type="EC" id="2.6.1.9"/>
    </reaction>
</comment>
<evidence type="ECO:0000256" key="7">
    <source>
        <dbReference type="ARBA" id="ARBA00022679"/>
    </source>
</evidence>
<dbReference type="InterPro" id="IPR015424">
    <property type="entry name" value="PyrdxlP-dep_Trfase"/>
</dbReference>
<comment type="cofactor">
    <cofactor evidence="1 11">
        <name>pyridoxal 5'-phosphate</name>
        <dbReference type="ChEBI" id="CHEBI:597326"/>
    </cofactor>
</comment>
<organism evidence="14 17">
    <name type="scientific">Aeromonas media</name>
    <dbReference type="NCBI Taxonomy" id="651"/>
    <lineage>
        <taxon>Bacteria</taxon>
        <taxon>Pseudomonadati</taxon>
        <taxon>Pseudomonadota</taxon>
        <taxon>Gammaproteobacteria</taxon>
        <taxon>Aeromonadales</taxon>
        <taxon>Aeromonadaceae</taxon>
        <taxon>Aeromonas</taxon>
    </lineage>
</organism>
<dbReference type="NCBIfam" id="TIGR01141">
    <property type="entry name" value="hisC"/>
    <property type="match status" value="1"/>
</dbReference>
<dbReference type="EMBL" id="CP038448">
    <property type="protein sequence ID" value="QJT40415.1"/>
    <property type="molecule type" value="Genomic_DNA"/>
</dbReference>
<protein>
    <recommendedName>
        <fullName evidence="11">Histidinol-phosphate aminotransferase</fullName>
        <ecNumber evidence="11">2.6.1.9</ecNumber>
    </recommendedName>
    <alternativeName>
        <fullName evidence="11">Imidazole acetol-phosphate transaminase</fullName>
    </alternativeName>
</protein>
<evidence type="ECO:0000313" key="14">
    <source>
        <dbReference type="EMBL" id="QHQ51317.1"/>
    </source>
</evidence>
<dbReference type="InterPro" id="IPR004839">
    <property type="entry name" value="Aminotransferase_I/II_large"/>
</dbReference>
<dbReference type="EMBL" id="JAJVCY010000019">
    <property type="protein sequence ID" value="MCV3289002.1"/>
    <property type="molecule type" value="Genomic_DNA"/>
</dbReference>
<dbReference type="HAMAP" id="MF_01023">
    <property type="entry name" value="HisC_aminotrans_2"/>
    <property type="match status" value="1"/>
</dbReference>
<feature type="modified residue" description="N6-(pyridoxal phosphate)lysine" evidence="11">
    <location>
        <position position="211"/>
    </location>
</feature>
<name>A0A6M4ZTH8_AERME</name>
<evidence type="ECO:0000259" key="12">
    <source>
        <dbReference type="Pfam" id="PF00155"/>
    </source>
</evidence>
<dbReference type="GO" id="GO:0000105">
    <property type="term" value="P:L-histidine biosynthetic process"/>
    <property type="evidence" value="ECO:0007669"/>
    <property type="project" value="UniProtKB-UniRule"/>
</dbReference>
<keyword evidence="5 11" id="KW-0032">Aminotransferase</keyword>
<sequence length="366" mass="39592">MSIANLARRVVRALTPYQSARRIGGQGHVWLNANEAPLAYPFTIEGSRLNRYPECQPAEVVNSYAAYAGVNPDQVLVSRGADEAIELLIRTFCDAGEDQILICPPTYGMYAISAETCGVGIVELPLTASRQPDWPAIADRLSDVKLVFLCSPNNPTGDLVGRKGLIALLEKARERAIVVVDEAYIEFCPESSVVDLLAQYPNLVVTRTLSKAFALAGIRCGFTLGDPEVIAMLAKVIAPYPIPEPIAQIAAQALSPMGLSLMQERVQELNKQKALIKAELIRLACVKEVFEDKGNFVLVRFNDGASVFAAMKAAGIILRDFSTKPGLDNSIRITIGYQGEMDAVIKVLRDLSLNTPSASNQTAASI</sequence>
<evidence type="ECO:0000256" key="3">
    <source>
        <dbReference type="ARBA" id="ARBA00007970"/>
    </source>
</evidence>
<dbReference type="InterPro" id="IPR005861">
    <property type="entry name" value="HisP_aminotrans"/>
</dbReference>
<dbReference type="RefSeq" id="WP_042650177.1">
    <property type="nucleotide sequence ID" value="NZ_AP022188.1"/>
</dbReference>
<comment type="subunit">
    <text evidence="4 11">Homodimer.</text>
</comment>
<evidence type="ECO:0000313" key="13">
    <source>
        <dbReference type="EMBL" id="MCV3289002.1"/>
    </source>
</evidence>
<evidence type="ECO:0000256" key="5">
    <source>
        <dbReference type="ARBA" id="ARBA00022576"/>
    </source>
</evidence>
<evidence type="ECO:0000313" key="15">
    <source>
        <dbReference type="EMBL" id="QJT30612.1"/>
    </source>
</evidence>
<reference evidence="18 19" key="1">
    <citation type="submission" date="2019-03" db="EMBL/GenBank/DDBJ databases">
        <title>Novel transposon Tn6433 accelerates the dissemination of tet(E) in Aeromonas from aerobic biofilm under oxytetracycline stress.</title>
        <authorList>
            <person name="Shi Y."/>
            <person name="Tian Z."/>
            <person name="Zhang Y."/>
            <person name="Zhang H."/>
            <person name="Yang M."/>
        </authorList>
    </citation>
    <scope>NUCLEOTIDE SEQUENCE [LARGE SCALE GENOMIC DNA]</scope>
    <source>
        <strain evidence="16 19">R50-22</strain>
        <strain evidence="15 18">T5-8</strain>
    </source>
</reference>
<evidence type="ECO:0000256" key="11">
    <source>
        <dbReference type="HAMAP-Rule" id="MF_01023"/>
    </source>
</evidence>
<gene>
    <name evidence="11 14" type="primary">hisC</name>
    <name evidence="15" type="ORF">E4186_10825</name>
    <name evidence="16" type="ORF">E4188_19210</name>
    <name evidence="14" type="ORF">GWI30_10810</name>
    <name evidence="13" type="ORF">LZT28_12155</name>
</gene>
<comment type="similarity">
    <text evidence="3 11">Belongs to the class-II pyridoxal-phosphate-dependent aminotransferase family. Histidinol-phosphate aminotransferase subfamily.</text>
</comment>
<dbReference type="EMBL" id="CP038444">
    <property type="protein sequence ID" value="QJT30612.1"/>
    <property type="molecule type" value="Genomic_DNA"/>
</dbReference>